<feature type="chain" id="PRO_5021950186" evidence="1">
    <location>
        <begin position="20"/>
        <end position="180"/>
    </location>
</feature>
<evidence type="ECO:0000313" key="3">
    <source>
        <dbReference type="Proteomes" id="UP000317835"/>
    </source>
</evidence>
<evidence type="ECO:0000256" key="1">
    <source>
        <dbReference type="SAM" id="SignalP"/>
    </source>
</evidence>
<proteinExistence type="predicted"/>
<organism evidence="2 3">
    <name type="scientific">Tautonia plasticadhaerens</name>
    <dbReference type="NCBI Taxonomy" id="2527974"/>
    <lineage>
        <taxon>Bacteria</taxon>
        <taxon>Pseudomonadati</taxon>
        <taxon>Planctomycetota</taxon>
        <taxon>Planctomycetia</taxon>
        <taxon>Isosphaerales</taxon>
        <taxon>Isosphaeraceae</taxon>
        <taxon>Tautonia</taxon>
    </lineage>
</organism>
<evidence type="ECO:0000313" key="2">
    <source>
        <dbReference type="EMBL" id="QDV38847.1"/>
    </source>
</evidence>
<keyword evidence="1" id="KW-0732">Signal</keyword>
<reference evidence="2 3" key="1">
    <citation type="submission" date="2019-02" db="EMBL/GenBank/DDBJ databases">
        <title>Deep-cultivation of Planctomycetes and their phenomic and genomic characterization uncovers novel biology.</title>
        <authorList>
            <person name="Wiegand S."/>
            <person name="Jogler M."/>
            <person name="Boedeker C."/>
            <person name="Pinto D."/>
            <person name="Vollmers J."/>
            <person name="Rivas-Marin E."/>
            <person name="Kohn T."/>
            <person name="Peeters S.H."/>
            <person name="Heuer A."/>
            <person name="Rast P."/>
            <person name="Oberbeckmann S."/>
            <person name="Bunk B."/>
            <person name="Jeske O."/>
            <person name="Meyerdierks A."/>
            <person name="Storesund J.E."/>
            <person name="Kallscheuer N."/>
            <person name="Luecker S."/>
            <person name="Lage O.M."/>
            <person name="Pohl T."/>
            <person name="Merkel B.J."/>
            <person name="Hornburger P."/>
            <person name="Mueller R.-W."/>
            <person name="Bruemmer F."/>
            <person name="Labrenz M."/>
            <person name="Spormann A.M."/>
            <person name="Op den Camp H."/>
            <person name="Overmann J."/>
            <person name="Amann R."/>
            <person name="Jetten M.S.M."/>
            <person name="Mascher T."/>
            <person name="Medema M.H."/>
            <person name="Devos D.P."/>
            <person name="Kaster A.-K."/>
            <person name="Ovreas L."/>
            <person name="Rohde M."/>
            <person name="Galperin M.Y."/>
            <person name="Jogler C."/>
        </authorList>
    </citation>
    <scope>NUCLEOTIDE SEQUENCE [LARGE SCALE GENOMIC DNA]</scope>
    <source>
        <strain evidence="2 3">ElP</strain>
    </source>
</reference>
<dbReference type="AlphaFoldDB" id="A0A518HDB3"/>
<protein>
    <submittedName>
        <fullName evidence="2">Uncharacterized protein</fullName>
    </submittedName>
</protein>
<keyword evidence="3" id="KW-1185">Reference proteome</keyword>
<feature type="signal peptide" evidence="1">
    <location>
        <begin position="1"/>
        <end position="19"/>
    </location>
</feature>
<name>A0A518HDB3_9BACT</name>
<dbReference type="RefSeq" id="WP_197446560.1">
    <property type="nucleotide sequence ID" value="NZ_CP036426.1"/>
</dbReference>
<gene>
    <name evidence="2" type="ORF">ElP_68050</name>
</gene>
<dbReference type="EMBL" id="CP036426">
    <property type="protein sequence ID" value="QDV38847.1"/>
    <property type="molecule type" value="Genomic_DNA"/>
</dbReference>
<dbReference type="KEGG" id="tpla:ElP_68050"/>
<accession>A0A518HDB3</accession>
<dbReference type="Proteomes" id="UP000317835">
    <property type="component" value="Chromosome"/>
</dbReference>
<sequence length="180" mass="18634" precursor="true">MNRHLRTRLAIGAALAAWASAGPSSTTTAEGAPAVSASTLASAAVGQGRDFWEDRFNAMQDIWGTPYVPLGYYYDRARGLPPRPAPVAPGVIADRPVYPYGGLAGRRGHGYGHGFGNHGHGYGYGPVGGYGHGGYGYGPVGGYGHGGYGYGPVGGFGYGPGYLTRPYPAHGSPYGGFYGW</sequence>